<organism evidence="1 2">
    <name type="scientific">Pantoea eucrina</name>
    <dbReference type="NCBI Taxonomy" id="472693"/>
    <lineage>
        <taxon>Bacteria</taxon>
        <taxon>Pseudomonadati</taxon>
        <taxon>Pseudomonadota</taxon>
        <taxon>Gammaproteobacteria</taxon>
        <taxon>Enterobacterales</taxon>
        <taxon>Erwiniaceae</taxon>
        <taxon>Pantoea</taxon>
    </lineage>
</organism>
<reference evidence="1 2" key="1">
    <citation type="submission" date="2021-01" db="EMBL/GenBank/DDBJ databases">
        <title>Complete genome sequence of Pantoea eucrina OB49, a heavy metal tolerant bacterium with PGPR potential isolated from wheat in Algeria.</title>
        <authorList>
            <person name="Lekired A."/>
            <person name="Ouzari I.H."/>
        </authorList>
    </citation>
    <scope>NUCLEOTIDE SEQUENCE [LARGE SCALE GENOMIC DNA]</scope>
    <source>
        <strain evidence="1 2">OB49</strain>
    </source>
</reference>
<protein>
    <submittedName>
        <fullName evidence="1">Uncharacterized protein</fullName>
    </submittedName>
</protein>
<accession>A0ABS1Z9B4</accession>
<evidence type="ECO:0000313" key="1">
    <source>
        <dbReference type="EMBL" id="MBM0748971.1"/>
    </source>
</evidence>
<keyword evidence="2" id="KW-1185">Reference proteome</keyword>
<name>A0ABS1Z9B4_9GAMM</name>
<dbReference type="EMBL" id="JAFCXS010000015">
    <property type="protein sequence ID" value="MBM0748971.1"/>
    <property type="molecule type" value="Genomic_DNA"/>
</dbReference>
<comment type="caution">
    <text evidence="1">The sequence shown here is derived from an EMBL/GenBank/DDBJ whole genome shotgun (WGS) entry which is preliminary data.</text>
</comment>
<proteinExistence type="predicted"/>
<evidence type="ECO:0000313" key="2">
    <source>
        <dbReference type="Proteomes" id="UP000809137"/>
    </source>
</evidence>
<sequence>MNLRKFFRLKAPCANCPFLKVGGIELNTGRLEGIKANLLRDDFSSFYCHKTTHLTGEEDDQDGEQGYTASGREAHCAGAAAFLLSRGRQNIAMRLAFAEEVMKPADFEPAIAIIDTHD</sequence>
<gene>
    <name evidence="1" type="ORF">JJB79_16390</name>
</gene>
<dbReference type="Proteomes" id="UP000809137">
    <property type="component" value="Unassembled WGS sequence"/>
</dbReference>
<dbReference type="RefSeq" id="WP_040113274.1">
    <property type="nucleotide sequence ID" value="NZ_JAFCXS010000015.1"/>
</dbReference>